<reference evidence="7" key="1">
    <citation type="journal article" date="2021" name="Elife">
        <title>Highly contiguous assemblies of 101 drosophilid genomes.</title>
        <authorList>
            <person name="Kim B.Y."/>
            <person name="Wang J.R."/>
            <person name="Miller D.E."/>
            <person name="Barmina O."/>
            <person name="Delaney E."/>
            <person name="Thompson A."/>
            <person name="Comeault A.A."/>
            <person name="Peede D."/>
            <person name="D'Agostino E.R."/>
            <person name="Pelaez J."/>
            <person name="Aguilar J.M."/>
            <person name="Haji D."/>
            <person name="Matsunaga T."/>
            <person name="Armstrong E.E."/>
            <person name="Zych M."/>
            <person name="Ogawa Y."/>
            <person name="Stamenkovic-Radak M."/>
            <person name="Jelic M."/>
            <person name="Veselinovic M.S."/>
            <person name="Tanaskovic M."/>
            <person name="Eric P."/>
            <person name="Gao J.J."/>
            <person name="Katoh T.K."/>
            <person name="Toda M.J."/>
            <person name="Watabe H."/>
            <person name="Watada M."/>
            <person name="Davis J.S."/>
            <person name="Moyle L.C."/>
            <person name="Manoli G."/>
            <person name="Bertolini E."/>
            <person name="Kostal V."/>
            <person name="Hawley R.S."/>
            <person name="Takahashi A."/>
            <person name="Jones C.D."/>
            <person name="Price D.K."/>
            <person name="Whiteman N."/>
            <person name="Kopp A."/>
            <person name="Matute D.R."/>
            <person name="Petrov D.A."/>
        </authorList>
    </citation>
    <scope>NUCLEOTIDE SEQUENCE [LARGE SCALE GENOMIC DNA]</scope>
</reference>
<dbReference type="Gene3D" id="2.40.10.10">
    <property type="entry name" value="Trypsin-like serine proteases"/>
    <property type="match status" value="4"/>
</dbReference>
<dbReference type="Proteomes" id="UP001652680">
    <property type="component" value="Unassembled WGS sequence"/>
</dbReference>
<evidence type="ECO:0000256" key="2">
    <source>
        <dbReference type="ARBA" id="ARBA00024195"/>
    </source>
</evidence>
<keyword evidence="4" id="KW-0732">Signal</keyword>
<evidence type="ECO:0000313" key="7">
    <source>
        <dbReference type="Proteomes" id="UP001652680"/>
    </source>
</evidence>
<evidence type="ECO:0000313" key="6">
    <source>
        <dbReference type="EnsemblMetazoa" id="XP_016985381.2"/>
    </source>
</evidence>
<feature type="domain" description="Peptidase S1" evidence="5">
    <location>
        <begin position="323"/>
        <end position="522"/>
    </location>
</feature>
<dbReference type="GeneID" id="108048931"/>
<protein>
    <recommendedName>
        <fullName evidence="5">Peptidase S1 domain-containing protein</fullName>
    </recommendedName>
</protein>
<evidence type="ECO:0000256" key="4">
    <source>
        <dbReference type="SAM" id="SignalP"/>
    </source>
</evidence>
<dbReference type="PANTHER" id="PTHR24256">
    <property type="entry name" value="TRYPTASE-RELATED"/>
    <property type="match status" value="1"/>
</dbReference>
<keyword evidence="3" id="KW-0720">Serine protease</keyword>
<dbReference type="InterPro" id="IPR051487">
    <property type="entry name" value="Ser/Thr_Proteases_Immune/Dev"/>
</dbReference>
<proteinExistence type="inferred from homology"/>
<sequence length="526" mass="58563">MRYVIIATLTIGVFCLSITAELLEPICGVARGPEFRIVNGETAIINSSPWMAFIHTSTALICGGTLITRRFVLTAAHCLNEGMAIKVRFGEYDETTTVDCVNEVCIPKTEEYNVDMGFRHGKFSEEENLHDIALLRMERPVQYQVHIKPICLILDKSFKDVFEDMQWFVAMGWGETKTNHVKGALQTVMLQRFDTIRCWESLTRPINDGQFCAGSEGGDTCTGDSGGPLIRNVTYKGIDRAVQVGVVSYGSRNCTGIGVYTSVTEYSDWIATIVRKNTDTQAPRMPKSYCNEFSNQEQVARNEDFLGLVRHRRLPDSPAAGGYILTAAHCIRTNLKVRLGEHDSTRNPDCQDGICNPPAEEFDIQMATKHRAFGAALTHDIALLKLTRNIVFNVHIQPICLLLNPAASPIATELQAFGWGRTATQYSSSVLQTTRLTRYNNSYCQRRLPLLPVTQNQICVGLQGSDTCKGDSGGPLVVKVNYDGYARSLQLGIVSYGEDYCQSPGVYTFVPNYIQWIQHVMQTNGY</sequence>
<dbReference type="PRINTS" id="PR00722">
    <property type="entry name" value="CHYMOTRYPSIN"/>
</dbReference>
<evidence type="ECO:0000256" key="1">
    <source>
        <dbReference type="ARBA" id="ARBA00023157"/>
    </source>
</evidence>
<keyword evidence="3" id="KW-0645">Protease</keyword>
<dbReference type="PROSITE" id="PS00135">
    <property type="entry name" value="TRYPSIN_SER"/>
    <property type="match status" value="2"/>
</dbReference>
<organism evidence="6 7">
    <name type="scientific">Drosophila rhopaloa</name>
    <name type="common">Fruit fly</name>
    <dbReference type="NCBI Taxonomy" id="1041015"/>
    <lineage>
        <taxon>Eukaryota</taxon>
        <taxon>Metazoa</taxon>
        <taxon>Ecdysozoa</taxon>
        <taxon>Arthropoda</taxon>
        <taxon>Hexapoda</taxon>
        <taxon>Insecta</taxon>
        <taxon>Pterygota</taxon>
        <taxon>Neoptera</taxon>
        <taxon>Endopterygota</taxon>
        <taxon>Diptera</taxon>
        <taxon>Brachycera</taxon>
        <taxon>Muscomorpha</taxon>
        <taxon>Ephydroidea</taxon>
        <taxon>Drosophilidae</taxon>
        <taxon>Drosophila</taxon>
        <taxon>Sophophora</taxon>
    </lineage>
</organism>
<dbReference type="InterPro" id="IPR033116">
    <property type="entry name" value="TRYPSIN_SER"/>
</dbReference>
<dbReference type="InterPro" id="IPR018114">
    <property type="entry name" value="TRYPSIN_HIS"/>
</dbReference>
<evidence type="ECO:0000259" key="5">
    <source>
        <dbReference type="PROSITE" id="PS50240"/>
    </source>
</evidence>
<dbReference type="InterPro" id="IPR043504">
    <property type="entry name" value="Peptidase_S1_PA_chymotrypsin"/>
</dbReference>
<name>A0ABM5HTY9_DRORH</name>
<dbReference type="Pfam" id="PF00089">
    <property type="entry name" value="Trypsin"/>
    <property type="match status" value="2"/>
</dbReference>
<dbReference type="InterPro" id="IPR001314">
    <property type="entry name" value="Peptidase_S1A"/>
</dbReference>
<keyword evidence="7" id="KW-1185">Reference proteome</keyword>
<dbReference type="EnsemblMetazoa" id="XM_017129892.2">
    <property type="protein sequence ID" value="XP_016985381.2"/>
    <property type="gene ID" value="LOC108048931"/>
</dbReference>
<feature type="signal peptide" evidence="4">
    <location>
        <begin position="1"/>
        <end position="20"/>
    </location>
</feature>
<dbReference type="SUPFAM" id="SSF50494">
    <property type="entry name" value="Trypsin-like serine proteases"/>
    <property type="match status" value="2"/>
</dbReference>
<dbReference type="PROSITE" id="PS50240">
    <property type="entry name" value="TRYPSIN_DOM"/>
    <property type="match status" value="2"/>
</dbReference>
<evidence type="ECO:0000256" key="3">
    <source>
        <dbReference type="RuleBase" id="RU363034"/>
    </source>
</evidence>
<dbReference type="SMART" id="SM00020">
    <property type="entry name" value="Tryp_SPc"/>
    <property type="match status" value="2"/>
</dbReference>
<dbReference type="CDD" id="cd00190">
    <property type="entry name" value="Tryp_SPc"/>
    <property type="match status" value="2"/>
</dbReference>
<dbReference type="RefSeq" id="XP_016985381.2">
    <property type="nucleotide sequence ID" value="XM_017129892.2"/>
</dbReference>
<keyword evidence="3" id="KW-0378">Hydrolase</keyword>
<feature type="chain" id="PRO_5045310360" description="Peptidase S1 domain-containing protein" evidence="4">
    <location>
        <begin position="21"/>
        <end position="526"/>
    </location>
</feature>
<dbReference type="PROSITE" id="PS00134">
    <property type="entry name" value="TRYPSIN_HIS"/>
    <property type="match status" value="2"/>
</dbReference>
<dbReference type="InterPro" id="IPR001254">
    <property type="entry name" value="Trypsin_dom"/>
</dbReference>
<accession>A0ABM5HTY9</accession>
<comment type="similarity">
    <text evidence="2">Belongs to the peptidase S1 family. CLIP subfamily.</text>
</comment>
<reference evidence="6" key="2">
    <citation type="submission" date="2025-05" db="UniProtKB">
        <authorList>
            <consortium name="EnsemblMetazoa"/>
        </authorList>
    </citation>
    <scope>IDENTIFICATION</scope>
</reference>
<dbReference type="InterPro" id="IPR009003">
    <property type="entry name" value="Peptidase_S1_PA"/>
</dbReference>
<keyword evidence="1" id="KW-1015">Disulfide bond</keyword>
<feature type="domain" description="Peptidase S1" evidence="5">
    <location>
        <begin position="37"/>
        <end position="275"/>
    </location>
</feature>